<evidence type="ECO:0000259" key="1">
    <source>
        <dbReference type="Pfam" id="PF01927"/>
    </source>
</evidence>
<feature type="domain" description="Mut7-C RNAse" evidence="1">
    <location>
        <begin position="55"/>
        <end position="231"/>
    </location>
</feature>
<dbReference type="InterPro" id="IPR002782">
    <property type="entry name" value="Mut7-C_RNAse_dom"/>
</dbReference>
<dbReference type="Proteomes" id="UP000015354">
    <property type="component" value="Unassembled WGS sequence"/>
</dbReference>
<dbReference type="PANTHER" id="PTHR39081">
    <property type="entry name" value="MUT7-C DOMAIN-CONTAINING PROTEIN"/>
    <property type="match status" value="1"/>
</dbReference>
<accession>S9V5C5</accession>
<organism evidence="2 3">
    <name type="scientific">Strigomonas culicis</name>
    <dbReference type="NCBI Taxonomy" id="28005"/>
    <lineage>
        <taxon>Eukaryota</taxon>
        <taxon>Discoba</taxon>
        <taxon>Euglenozoa</taxon>
        <taxon>Kinetoplastea</taxon>
        <taxon>Metakinetoplastina</taxon>
        <taxon>Trypanosomatida</taxon>
        <taxon>Trypanosomatidae</taxon>
        <taxon>Strigomonadinae</taxon>
        <taxon>Strigomonas</taxon>
    </lineage>
</organism>
<reference evidence="2 3" key="1">
    <citation type="journal article" date="2013" name="PLoS ONE">
        <title>Predicting the Proteins of Angomonas deanei, Strigomonas culicis and Their Respective Endosymbionts Reveals New Aspects of the Trypanosomatidae Family.</title>
        <authorList>
            <person name="Motta M.C."/>
            <person name="Martins A.C."/>
            <person name="de Souza S.S."/>
            <person name="Catta-Preta C.M."/>
            <person name="Silva R."/>
            <person name="Klein C.C."/>
            <person name="de Almeida L.G."/>
            <person name="de Lima Cunha O."/>
            <person name="Ciapina L.P."/>
            <person name="Brocchi M."/>
            <person name="Colabardini A.C."/>
            <person name="de Araujo Lima B."/>
            <person name="Machado C.R."/>
            <person name="de Almeida Soares C.M."/>
            <person name="Probst C.M."/>
            <person name="de Menezes C.B."/>
            <person name="Thompson C.E."/>
            <person name="Bartholomeu D.C."/>
            <person name="Gradia D.F."/>
            <person name="Pavoni D.P."/>
            <person name="Grisard E.C."/>
            <person name="Fantinatti-Garboggini F."/>
            <person name="Marchini F.K."/>
            <person name="Rodrigues-Luiz G.F."/>
            <person name="Wagner G."/>
            <person name="Goldman G.H."/>
            <person name="Fietto J.L."/>
            <person name="Elias M.C."/>
            <person name="Goldman M.H."/>
            <person name="Sagot M.F."/>
            <person name="Pereira M."/>
            <person name="Stoco P.H."/>
            <person name="de Mendonca-Neto R.P."/>
            <person name="Teixeira S.M."/>
            <person name="Maciel T.E."/>
            <person name="de Oliveira Mendes T.A."/>
            <person name="Urmenyi T.P."/>
            <person name="de Souza W."/>
            <person name="Schenkman S."/>
            <person name="de Vasconcelos A.T."/>
        </authorList>
    </citation>
    <scope>NUCLEOTIDE SEQUENCE [LARGE SCALE GENOMIC DNA]</scope>
</reference>
<dbReference type="AlphaFoldDB" id="S9V5C5"/>
<protein>
    <recommendedName>
        <fullName evidence="1">Mut7-C RNAse domain-containing protein</fullName>
    </recommendedName>
</protein>
<gene>
    <name evidence="2" type="ORF">STCU_00665</name>
</gene>
<evidence type="ECO:0000313" key="2">
    <source>
        <dbReference type="EMBL" id="EPY36279.1"/>
    </source>
</evidence>
<dbReference type="PANTHER" id="PTHR39081:SF1">
    <property type="entry name" value="MUT7-C RNASE DOMAIN-CONTAINING PROTEIN"/>
    <property type="match status" value="1"/>
</dbReference>
<proteinExistence type="predicted"/>
<dbReference type="Pfam" id="PF01927">
    <property type="entry name" value="Mut7-C"/>
    <property type="match status" value="1"/>
</dbReference>
<comment type="caution">
    <text evidence="2">The sequence shown here is derived from an EMBL/GenBank/DDBJ whole genome shotgun (WGS) entry which is preliminary data.</text>
</comment>
<keyword evidence="3" id="KW-1185">Reference proteome</keyword>
<evidence type="ECO:0000313" key="3">
    <source>
        <dbReference type="Proteomes" id="UP000015354"/>
    </source>
</evidence>
<dbReference type="EMBL" id="ATMH01000665">
    <property type="protein sequence ID" value="EPY36279.1"/>
    <property type="molecule type" value="Genomic_DNA"/>
</dbReference>
<name>S9V5C5_9TRYP</name>
<sequence length="334" mass="38098">MKKTSVEKNALKSFNTIVISTLHEVDCLDAHLRLFHGYGDGEAAAAGTGDGYAPQFIMDISMHKVAKYFRLLGYGTVCDAALQHHALLTRAAEENLILITCSRFLFEQVETYNKRLHKREQYESKRKGHVVAYDSDGESVYSLSSDDGDHYVVCLFIDQWRSKQFNEMMVNLIRTLHLTYRPPLVFSLCVECNQVLRPVAYELAEHRVVPKIYAMYKEFTECPVCKKVFWGFDGDRVVNYKSFRTLELLRSLCLSAGAALPPSRTSLLSLRSFRSFPRSVKSCILAYLSAEDLGVFGHVFPVLAELIADVRHFQETGEPVKTFSEIKQCRRPKR</sequence>
<dbReference type="OrthoDB" id="269563at2759"/>